<evidence type="ECO:0000259" key="1">
    <source>
        <dbReference type="PROSITE" id="PS50878"/>
    </source>
</evidence>
<dbReference type="Proteomes" id="UP001652625">
    <property type="component" value="Chromosome 01"/>
</dbReference>
<dbReference type="PANTHER" id="PTHR33332">
    <property type="entry name" value="REVERSE TRANSCRIPTASE DOMAIN-CONTAINING PROTEIN"/>
    <property type="match status" value="1"/>
</dbReference>
<evidence type="ECO:0000313" key="2">
    <source>
        <dbReference type="Proteomes" id="UP001652625"/>
    </source>
</evidence>
<dbReference type="InterPro" id="IPR000477">
    <property type="entry name" value="RT_dom"/>
</dbReference>
<proteinExistence type="predicted"/>
<sequence>MSFADFLAKIVYQKLKSLRPSTSFGTDSIQNILLKQLAHKKAFDYVPHPKLLKKLAMYGVIDNFHWISVFLSNRYQRVLVGNSLFNPTSILSVPHGCVLGPTLFLLYINDLPSIVKDLNCSLMLYADNIKLYSSFKDAEYSHNFAVAIYKIYL</sequence>
<accession>A0ABM4B1Q4</accession>
<keyword evidence="2" id="KW-1185">Reference proteome</keyword>
<dbReference type="RefSeq" id="XP_065642718.1">
    <property type="nucleotide sequence ID" value="XM_065786646.1"/>
</dbReference>
<reference evidence="2" key="1">
    <citation type="submission" date="2025-05" db="UniProtKB">
        <authorList>
            <consortium name="RefSeq"/>
        </authorList>
    </citation>
    <scope>NUCLEOTIDE SEQUENCE [LARGE SCALE GENOMIC DNA]</scope>
</reference>
<dbReference type="PROSITE" id="PS50878">
    <property type="entry name" value="RT_POL"/>
    <property type="match status" value="1"/>
</dbReference>
<dbReference type="GeneID" id="136074340"/>
<name>A0ABM4B1Q4_HYDVU</name>
<gene>
    <name evidence="3" type="primary">LOC136074340</name>
</gene>
<feature type="domain" description="Reverse transcriptase" evidence="1">
    <location>
        <begin position="1"/>
        <end position="153"/>
    </location>
</feature>
<reference evidence="3" key="2">
    <citation type="submission" date="2025-08" db="UniProtKB">
        <authorList>
            <consortium name="RefSeq"/>
        </authorList>
    </citation>
    <scope>IDENTIFICATION</scope>
</reference>
<protein>
    <submittedName>
        <fullName evidence="3">Uncharacterized protein LOC136074340</fullName>
    </submittedName>
</protein>
<dbReference type="Pfam" id="PF00078">
    <property type="entry name" value="RVT_1"/>
    <property type="match status" value="1"/>
</dbReference>
<organism evidence="2 3">
    <name type="scientific">Hydra vulgaris</name>
    <name type="common">Hydra</name>
    <name type="synonym">Hydra attenuata</name>
    <dbReference type="NCBI Taxonomy" id="6087"/>
    <lineage>
        <taxon>Eukaryota</taxon>
        <taxon>Metazoa</taxon>
        <taxon>Cnidaria</taxon>
        <taxon>Hydrozoa</taxon>
        <taxon>Hydroidolina</taxon>
        <taxon>Anthoathecata</taxon>
        <taxon>Aplanulata</taxon>
        <taxon>Hydridae</taxon>
        <taxon>Hydra</taxon>
    </lineage>
</organism>
<evidence type="ECO:0000313" key="3">
    <source>
        <dbReference type="RefSeq" id="XP_065642718.1"/>
    </source>
</evidence>